<feature type="compositionally biased region" description="Polar residues" evidence="1">
    <location>
        <begin position="1"/>
        <end position="14"/>
    </location>
</feature>
<proteinExistence type="predicted"/>
<dbReference type="InterPro" id="IPR008775">
    <property type="entry name" value="Phytyl_CoA_dOase-like"/>
</dbReference>
<feature type="region of interest" description="Disordered" evidence="1">
    <location>
        <begin position="1"/>
        <end position="33"/>
    </location>
</feature>
<dbReference type="AlphaFoldDB" id="A0AAE0Z236"/>
<organism evidence="2 3">
    <name type="scientific">Elysia crispata</name>
    <name type="common">lettuce slug</name>
    <dbReference type="NCBI Taxonomy" id="231223"/>
    <lineage>
        <taxon>Eukaryota</taxon>
        <taxon>Metazoa</taxon>
        <taxon>Spiralia</taxon>
        <taxon>Lophotrochozoa</taxon>
        <taxon>Mollusca</taxon>
        <taxon>Gastropoda</taxon>
        <taxon>Heterobranchia</taxon>
        <taxon>Euthyneura</taxon>
        <taxon>Panpulmonata</taxon>
        <taxon>Sacoglossa</taxon>
        <taxon>Placobranchoidea</taxon>
        <taxon>Plakobranchidae</taxon>
        <taxon>Elysia</taxon>
    </lineage>
</organism>
<dbReference type="PANTHER" id="PTHR31630:SF6">
    <property type="entry name" value="PHYTANOYL-COA DIOXYGENASE-RELATED"/>
    <property type="match status" value="1"/>
</dbReference>
<keyword evidence="3" id="KW-1185">Reference proteome</keyword>
<evidence type="ECO:0000313" key="3">
    <source>
        <dbReference type="Proteomes" id="UP001283361"/>
    </source>
</evidence>
<name>A0AAE0Z236_9GAST</name>
<dbReference type="Pfam" id="PF05721">
    <property type="entry name" value="PhyH"/>
    <property type="match status" value="1"/>
</dbReference>
<evidence type="ECO:0008006" key="4">
    <source>
        <dbReference type="Google" id="ProtNLM"/>
    </source>
</evidence>
<dbReference type="Proteomes" id="UP001283361">
    <property type="component" value="Unassembled WGS sequence"/>
</dbReference>
<gene>
    <name evidence="2" type="ORF">RRG08_009357</name>
</gene>
<accession>A0AAE0Z236</accession>
<feature type="compositionally biased region" description="Basic and acidic residues" evidence="1">
    <location>
        <begin position="15"/>
        <end position="29"/>
    </location>
</feature>
<dbReference type="Gene3D" id="2.60.120.620">
    <property type="entry name" value="q2cbj1_9rhob like domain"/>
    <property type="match status" value="1"/>
</dbReference>
<dbReference type="SUPFAM" id="SSF51197">
    <property type="entry name" value="Clavaminate synthase-like"/>
    <property type="match status" value="1"/>
</dbReference>
<reference evidence="2" key="1">
    <citation type="journal article" date="2023" name="G3 (Bethesda)">
        <title>A reference genome for the long-term kleptoplast-retaining sea slug Elysia crispata morphotype clarki.</title>
        <authorList>
            <person name="Eastman K.E."/>
            <person name="Pendleton A.L."/>
            <person name="Shaikh M.A."/>
            <person name="Suttiyut T."/>
            <person name="Ogas R."/>
            <person name="Tomko P."/>
            <person name="Gavelis G."/>
            <person name="Widhalm J.R."/>
            <person name="Wisecaver J.H."/>
        </authorList>
    </citation>
    <scope>NUCLEOTIDE SEQUENCE</scope>
    <source>
        <strain evidence="2">ECLA1</strain>
    </source>
</reference>
<evidence type="ECO:0000313" key="2">
    <source>
        <dbReference type="EMBL" id="KAK3760721.1"/>
    </source>
</evidence>
<sequence>MLLSAQTGSATSMESRIKMDHGARPERTFHSGLNSRGELESEMFTPQNREELETKGVTIVENVISQEDCDRHQQFFRDWLKNFPEGQWPETTNSLIQGYGAGHLQPAWEVRLAVRSVFAQVWGTNKLLSSMDFISIGRPPEDGEEKFWEDGDNWLHVGQSADRVSLHAYQGAVYLEDCEEDDWTFEVFEGSHTYFDEFMDRTDQWRCNKIDGPELEWFKSKGCKRRRVPCPKGGIILWDSRLVHANARPLKGRNHPGRWRYIVFVCMTPSAWASPCDLKVKQQAYEELKLTAHWPSEGVKMANNCAMPDPPEDPIELHELPEVAKTDDAKRLVGILPYDDKEADWLEQERELRSKFRPAWNKERWAKHMK</sequence>
<evidence type="ECO:0000256" key="1">
    <source>
        <dbReference type="SAM" id="MobiDB-lite"/>
    </source>
</evidence>
<protein>
    <recommendedName>
        <fullName evidence="4">Phytanoyl-CoA dioxygenase</fullName>
    </recommendedName>
</protein>
<dbReference type="PANTHER" id="PTHR31630">
    <property type="entry name" value="PHYTANOYL-COA DIOXYGENASE-RELATED-RELATED"/>
    <property type="match status" value="1"/>
</dbReference>
<dbReference type="EMBL" id="JAWDGP010004963">
    <property type="protein sequence ID" value="KAK3760721.1"/>
    <property type="molecule type" value="Genomic_DNA"/>
</dbReference>
<comment type="caution">
    <text evidence="2">The sequence shown here is derived from an EMBL/GenBank/DDBJ whole genome shotgun (WGS) entry which is preliminary data.</text>
</comment>